<dbReference type="Pfam" id="PF19289">
    <property type="entry name" value="PmbA_TldD_3rd"/>
    <property type="match status" value="1"/>
</dbReference>
<keyword evidence="8" id="KW-1185">Reference proteome</keyword>
<reference evidence="7 8" key="1">
    <citation type="journal article" date="2019" name="Int. J. Syst. Evol. Microbiol.">
        <title>The Global Catalogue of Microorganisms (GCM) 10K type strain sequencing project: providing services to taxonomists for standard genome sequencing and annotation.</title>
        <authorList>
            <consortium name="The Broad Institute Genomics Platform"/>
            <consortium name="The Broad Institute Genome Sequencing Center for Infectious Disease"/>
            <person name="Wu L."/>
            <person name="Ma J."/>
        </authorList>
    </citation>
    <scope>NUCLEOTIDE SEQUENCE [LARGE SCALE GENOMIC DNA]</scope>
    <source>
        <strain evidence="7 8">CGMCC 1.12124</strain>
    </source>
</reference>
<dbReference type="InterPro" id="IPR036059">
    <property type="entry name" value="TldD/PmbA_sf"/>
</dbReference>
<dbReference type="GO" id="GO:0006508">
    <property type="term" value="P:proteolysis"/>
    <property type="evidence" value="ECO:0007669"/>
    <property type="project" value="UniProtKB-KW"/>
</dbReference>
<evidence type="ECO:0000259" key="6">
    <source>
        <dbReference type="Pfam" id="PF19289"/>
    </source>
</evidence>
<dbReference type="RefSeq" id="WP_256410651.1">
    <property type="nucleotide sequence ID" value="NZ_JANHDM010000002.1"/>
</dbReference>
<dbReference type="PANTHER" id="PTHR30624">
    <property type="entry name" value="UNCHARACTERIZED PROTEIN TLDD AND PMBA"/>
    <property type="match status" value="1"/>
</dbReference>
<dbReference type="InterPro" id="IPR045569">
    <property type="entry name" value="Metalloprtase-TldD/E_C"/>
</dbReference>
<dbReference type="PANTHER" id="PTHR30624:SF4">
    <property type="entry name" value="METALLOPROTEASE TLDD"/>
    <property type="match status" value="1"/>
</dbReference>
<comment type="similarity">
    <text evidence="1">Belongs to the peptidase U62 family.</text>
</comment>
<dbReference type="Proteomes" id="UP001596118">
    <property type="component" value="Unassembled WGS sequence"/>
</dbReference>
<evidence type="ECO:0000259" key="5">
    <source>
        <dbReference type="Pfam" id="PF01523"/>
    </source>
</evidence>
<keyword evidence="2" id="KW-0645">Protease</keyword>
<feature type="domain" description="Metalloprotease TldD/E C-terminal" evidence="6">
    <location>
        <begin position="230"/>
        <end position="476"/>
    </location>
</feature>
<proteinExistence type="inferred from homology"/>
<evidence type="ECO:0000256" key="3">
    <source>
        <dbReference type="ARBA" id="ARBA00022801"/>
    </source>
</evidence>
<dbReference type="AlphaFoldDB" id="A0ABD5QYC4"/>
<dbReference type="Gene3D" id="3.30.2290.10">
    <property type="entry name" value="PmbA/TldD superfamily"/>
    <property type="match status" value="1"/>
</dbReference>
<sequence>MSDEREEALDAMDWLLDSLEADDAVSYAEVGGVYQEKTDIVVTDEGPRNRTEFTETGVWLRVFADGAADYRYTNSLDEESLRDVADRAIRSGEVLAQDEPGRFDAYTTHRGTHGGWASEGIHERDLDEKVAAVEEGFAAADDLDLDRRWANYVDAHVEEAVGTTTGSVVRTTLDRARVNFSLTLADGPKVSRHAGSTEGAAFLEEIGDDFEAAAADARALANADSVEASTGETTVALSPEASGQLFHFVSHYLEADTGYMGLSPYDVGDRIGPADLAIEDTVHAGSWAARAYDAEVKPTTPTRLVSNGRIERLLHNTTTAAEEDVYPAGNSVPSLGFTEPPRIHARHLEVAAGDADAAALREDADVYVERFKQPWLRDEFERVQRQGVFPASALYAKDIDDMTEERPDCGSAELSIAEGYRLEDGARAGRVDGVALEYTPDVLRSVSRIGDARGTVTGVCEKHKSQIPFAVTAPGIRLEAPLTDGN</sequence>
<evidence type="ECO:0000256" key="1">
    <source>
        <dbReference type="ARBA" id="ARBA00005836"/>
    </source>
</evidence>
<protein>
    <submittedName>
        <fullName evidence="7">Metallopeptidase TldD-related protein</fullName>
    </submittedName>
</protein>
<comment type="caution">
    <text evidence="7">The sequence shown here is derived from an EMBL/GenBank/DDBJ whole genome shotgun (WGS) entry which is preliminary data.</text>
</comment>
<keyword evidence="3" id="KW-0378">Hydrolase</keyword>
<evidence type="ECO:0000256" key="4">
    <source>
        <dbReference type="ARBA" id="ARBA00023049"/>
    </source>
</evidence>
<name>A0ABD5QYC4_9EURY</name>
<dbReference type="InterPro" id="IPR035068">
    <property type="entry name" value="TldD/PmbA_N"/>
</dbReference>
<evidence type="ECO:0000313" key="7">
    <source>
        <dbReference type="EMBL" id="MFC5277689.1"/>
    </source>
</evidence>
<gene>
    <name evidence="7" type="ORF">ACFPM1_02730</name>
</gene>
<dbReference type="InterPro" id="IPR002510">
    <property type="entry name" value="Metalloprtase-TldD/E_N"/>
</dbReference>
<organism evidence="7 8">
    <name type="scientific">Halorubrum rubrum</name>
    <dbReference type="NCBI Taxonomy" id="1126240"/>
    <lineage>
        <taxon>Archaea</taxon>
        <taxon>Methanobacteriati</taxon>
        <taxon>Methanobacteriota</taxon>
        <taxon>Stenosarchaea group</taxon>
        <taxon>Halobacteria</taxon>
        <taxon>Halobacteriales</taxon>
        <taxon>Haloferacaceae</taxon>
        <taxon>Halorubrum</taxon>
    </lineage>
</organism>
<dbReference type="GO" id="GO:0008237">
    <property type="term" value="F:metallopeptidase activity"/>
    <property type="evidence" value="ECO:0007669"/>
    <property type="project" value="UniProtKB-KW"/>
</dbReference>
<feature type="domain" description="Metalloprotease TldD/E N-terminal" evidence="5">
    <location>
        <begin position="28"/>
        <end position="90"/>
    </location>
</feature>
<dbReference type="InterPro" id="IPR051463">
    <property type="entry name" value="Peptidase_U62_metallo"/>
</dbReference>
<evidence type="ECO:0000256" key="2">
    <source>
        <dbReference type="ARBA" id="ARBA00022670"/>
    </source>
</evidence>
<dbReference type="Pfam" id="PF01523">
    <property type="entry name" value="PmbA_TldD_1st"/>
    <property type="match status" value="1"/>
</dbReference>
<evidence type="ECO:0000313" key="8">
    <source>
        <dbReference type="Proteomes" id="UP001596118"/>
    </source>
</evidence>
<dbReference type="EMBL" id="JBHSKY010000002">
    <property type="protein sequence ID" value="MFC5277689.1"/>
    <property type="molecule type" value="Genomic_DNA"/>
</dbReference>
<accession>A0ABD5QYC4</accession>
<keyword evidence="4" id="KW-0482">Metalloprotease</keyword>
<dbReference type="SUPFAM" id="SSF111283">
    <property type="entry name" value="Putative modulator of DNA gyrase, PmbA/TldD"/>
    <property type="match status" value="1"/>
</dbReference>